<protein>
    <submittedName>
        <fullName evidence="2">FBA_2 domain-containing protein</fullName>
    </submittedName>
</protein>
<sequence length="276" mass="31881">MPYTLSKLPYGLRCRLSDLATPAERYSLQIAAGNSSICPPNYQTIRNVDEAIIYYSSLKWYFECDSVNREDLTEDPRWCCTNKLTIDNADLQKLQTLDFDDFIAKPDHVRLTGCVISPVFFETVARMTCQSAREATVYFNRNSEYTFSFADLVISFPQLEAITVETVSISGAWMDDLLKLEHHRLMKLTLLVDSNHLRPFELEDLVAFLKAQTPGFHLWFRADDDKMKEFFSILKLRFYSVGLMPADPENNSITRVTFIKCDAHGTWKLREPIKLN</sequence>
<keyword evidence="1" id="KW-1185">Reference proteome</keyword>
<proteinExistence type="predicted"/>
<accession>A0A7E4WA02</accession>
<evidence type="ECO:0000313" key="2">
    <source>
        <dbReference type="WBParaSite" id="Pan_g8186.t1"/>
    </source>
</evidence>
<dbReference type="WBParaSite" id="Pan_g8186.t1">
    <property type="protein sequence ID" value="Pan_g8186.t1"/>
    <property type="gene ID" value="Pan_g8186"/>
</dbReference>
<name>A0A7E4WA02_PANRE</name>
<reference evidence="1" key="1">
    <citation type="journal article" date="2013" name="Genetics">
        <title>The draft genome and transcriptome of Panagrellus redivivus are shaped by the harsh demands of a free-living lifestyle.</title>
        <authorList>
            <person name="Srinivasan J."/>
            <person name="Dillman A.R."/>
            <person name="Macchietto M.G."/>
            <person name="Heikkinen L."/>
            <person name="Lakso M."/>
            <person name="Fracchia K.M."/>
            <person name="Antoshechkin I."/>
            <person name="Mortazavi A."/>
            <person name="Wong G."/>
            <person name="Sternberg P.W."/>
        </authorList>
    </citation>
    <scope>NUCLEOTIDE SEQUENCE [LARGE SCALE GENOMIC DNA]</scope>
    <source>
        <strain evidence="1">MT8872</strain>
    </source>
</reference>
<dbReference type="Proteomes" id="UP000492821">
    <property type="component" value="Unassembled WGS sequence"/>
</dbReference>
<organism evidence="1 2">
    <name type="scientific">Panagrellus redivivus</name>
    <name type="common">Microworm</name>
    <dbReference type="NCBI Taxonomy" id="6233"/>
    <lineage>
        <taxon>Eukaryota</taxon>
        <taxon>Metazoa</taxon>
        <taxon>Ecdysozoa</taxon>
        <taxon>Nematoda</taxon>
        <taxon>Chromadorea</taxon>
        <taxon>Rhabditida</taxon>
        <taxon>Tylenchina</taxon>
        <taxon>Panagrolaimomorpha</taxon>
        <taxon>Panagrolaimoidea</taxon>
        <taxon>Panagrolaimidae</taxon>
        <taxon>Panagrellus</taxon>
    </lineage>
</organism>
<evidence type="ECO:0000313" key="1">
    <source>
        <dbReference type="Proteomes" id="UP000492821"/>
    </source>
</evidence>
<reference evidence="2" key="2">
    <citation type="submission" date="2020-10" db="UniProtKB">
        <authorList>
            <consortium name="WormBaseParasite"/>
        </authorList>
    </citation>
    <scope>IDENTIFICATION</scope>
</reference>
<dbReference type="AlphaFoldDB" id="A0A7E4WA02"/>